<feature type="region of interest" description="Disordered" evidence="1">
    <location>
        <begin position="73"/>
        <end position="102"/>
    </location>
</feature>
<keyword evidence="3" id="KW-1185">Reference proteome</keyword>
<proteinExistence type="predicted"/>
<gene>
    <name evidence="2" type="ORF">DAPPUDRAFT_102637</name>
</gene>
<reference evidence="2 3" key="1">
    <citation type="journal article" date="2011" name="Science">
        <title>The ecoresponsive genome of Daphnia pulex.</title>
        <authorList>
            <person name="Colbourne J.K."/>
            <person name="Pfrender M.E."/>
            <person name="Gilbert D."/>
            <person name="Thomas W.K."/>
            <person name="Tucker A."/>
            <person name="Oakley T.H."/>
            <person name="Tokishita S."/>
            <person name="Aerts A."/>
            <person name="Arnold G.J."/>
            <person name="Basu M.K."/>
            <person name="Bauer D.J."/>
            <person name="Caceres C.E."/>
            <person name="Carmel L."/>
            <person name="Casola C."/>
            <person name="Choi J.H."/>
            <person name="Detter J.C."/>
            <person name="Dong Q."/>
            <person name="Dusheyko S."/>
            <person name="Eads B.D."/>
            <person name="Frohlich T."/>
            <person name="Geiler-Samerotte K.A."/>
            <person name="Gerlach D."/>
            <person name="Hatcher P."/>
            <person name="Jogdeo S."/>
            <person name="Krijgsveld J."/>
            <person name="Kriventseva E.V."/>
            <person name="Kultz D."/>
            <person name="Laforsch C."/>
            <person name="Lindquist E."/>
            <person name="Lopez J."/>
            <person name="Manak J.R."/>
            <person name="Muller J."/>
            <person name="Pangilinan J."/>
            <person name="Patwardhan R.P."/>
            <person name="Pitluck S."/>
            <person name="Pritham E.J."/>
            <person name="Rechtsteiner A."/>
            <person name="Rho M."/>
            <person name="Rogozin I.B."/>
            <person name="Sakarya O."/>
            <person name="Salamov A."/>
            <person name="Schaack S."/>
            <person name="Shapiro H."/>
            <person name="Shiga Y."/>
            <person name="Skalitzky C."/>
            <person name="Smith Z."/>
            <person name="Souvorov A."/>
            <person name="Sung W."/>
            <person name="Tang Z."/>
            <person name="Tsuchiya D."/>
            <person name="Tu H."/>
            <person name="Vos H."/>
            <person name="Wang M."/>
            <person name="Wolf Y.I."/>
            <person name="Yamagata H."/>
            <person name="Yamada T."/>
            <person name="Ye Y."/>
            <person name="Shaw J.R."/>
            <person name="Andrews J."/>
            <person name="Crease T.J."/>
            <person name="Tang H."/>
            <person name="Lucas S.M."/>
            <person name="Robertson H.M."/>
            <person name="Bork P."/>
            <person name="Koonin E.V."/>
            <person name="Zdobnov E.M."/>
            <person name="Grigoriev I.V."/>
            <person name="Lynch M."/>
            <person name="Boore J.L."/>
        </authorList>
    </citation>
    <scope>NUCLEOTIDE SEQUENCE [LARGE SCALE GENOMIC DNA]</scope>
</reference>
<dbReference type="KEGG" id="dpx:DAPPUDRAFT_102637"/>
<accession>E9GGZ7</accession>
<name>E9GGZ7_DAPPU</name>
<feature type="region of interest" description="Disordered" evidence="1">
    <location>
        <begin position="1"/>
        <end position="25"/>
    </location>
</feature>
<evidence type="ECO:0000256" key="1">
    <source>
        <dbReference type="SAM" id="MobiDB-lite"/>
    </source>
</evidence>
<dbReference type="Proteomes" id="UP000000305">
    <property type="component" value="Unassembled WGS sequence"/>
</dbReference>
<dbReference type="HOGENOM" id="CLU_2040408_0_0_1"/>
<dbReference type="InParanoid" id="E9GGZ7"/>
<evidence type="ECO:0000313" key="3">
    <source>
        <dbReference type="Proteomes" id="UP000000305"/>
    </source>
</evidence>
<protein>
    <submittedName>
        <fullName evidence="2">Uncharacterized protein</fullName>
    </submittedName>
</protein>
<dbReference type="EMBL" id="GL732544">
    <property type="protein sequence ID" value="EFX81277.1"/>
    <property type="molecule type" value="Genomic_DNA"/>
</dbReference>
<organism evidence="2 3">
    <name type="scientific">Daphnia pulex</name>
    <name type="common">Water flea</name>
    <dbReference type="NCBI Taxonomy" id="6669"/>
    <lineage>
        <taxon>Eukaryota</taxon>
        <taxon>Metazoa</taxon>
        <taxon>Ecdysozoa</taxon>
        <taxon>Arthropoda</taxon>
        <taxon>Crustacea</taxon>
        <taxon>Branchiopoda</taxon>
        <taxon>Diplostraca</taxon>
        <taxon>Cladocera</taxon>
        <taxon>Anomopoda</taxon>
        <taxon>Daphniidae</taxon>
        <taxon>Daphnia</taxon>
    </lineage>
</organism>
<dbReference type="AlphaFoldDB" id="E9GGZ7"/>
<evidence type="ECO:0000313" key="2">
    <source>
        <dbReference type="EMBL" id="EFX81277.1"/>
    </source>
</evidence>
<sequence>MDFDKEKVGKTQSTSTVAEGGTAAQKECTFEARDQESFDVHVEKFNDLKGYDRVTEEAVAAVGKQITVEEEEVVDEHLPSPCNAHVTVPSLGTREKDRDLSNKQIECESASHVLKEDNIEN</sequence>